<name>A0A419PG41_CLOSI</name>
<evidence type="ECO:0000313" key="1">
    <source>
        <dbReference type="EMBL" id="KAG5449319.1"/>
    </source>
</evidence>
<gene>
    <name evidence="1" type="ORF">CSKR_100596</name>
</gene>
<reference evidence="1 2" key="2">
    <citation type="journal article" date="2021" name="Genomics">
        <title>High-quality reference genome for Clonorchis sinensis.</title>
        <authorList>
            <person name="Young N.D."/>
            <person name="Stroehlein A.J."/>
            <person name="Kinkar L."/>
            <person name="Wang T."/>
            <person name="Sohn W.M."/>
            <person name="Chang B.C.H."/>
            <person name="Kaur P."/>
            <person name="Weisz D."/>
            <person name="Dudchenko O."/>
            <person name="Aiden E.L."/>
            <person name="Korhonen P.K."/>
            <person name="Gasser R.B."/>
        </authorList>
    </citation>
    <scope>NUCLEOTIDE SEQUENCE [LARGE SCALE GENOMIC DNA]</scope>
    <source>
        <strain evidence="1">Cs-k2</strain>
    </source>
</reference>
<organism evidence="1 2">
    <name type="scientific">Clonorchis sinensis</name>
    <name type="common">Chinese liver fluke</name>
    <dbReference type="NCBI Taxonomy" id="79923"/>
    <lineage>
        <taxon>Eukaryota</taxon>
        <taxon>Metazoa</taxon>
        <taxon>Spiralia</taxon>
        <taxon>Lophotrochozoa</taxon>
        <taxon>Platyhelminthes</taxon>
        <taxon>Trematoda</taxon>
        <taxon>Digenea</taxon>
        <taxon>Opisthorchiida</taxon>
        <taxon>Opisthorchiata</taxon>
        <taxon>Opisthorchiidae</taxon>
        <taxon>Clonorchis</taxon>
    </lineage>
</organism>
<dbReference type="AlphaFoldDB" id="A0A419PG41"/>
<dbReference type="OrthoDB" id="6227366at2759"/>
<dbReference type="Proteomes" id="UP000286415">
    <property type="component" value="Unassembled WGS sequence"/>
</dbReference>
<evidence type="ECO:0000313" key="2">
    <source>
        <dbReference type="Proteomes" id="UP000286415"/>
    </source>
</evidence>
<accession>A0A419PG41</accession>
<protein>
    <submittedName>
        <fullName evidence="1">Uncharacterized protein</fullName>
    </submittedName>
</protein>
<reference evidence="1 2" key="1">
    <citation type="journal article" date="2018" name="Biotechnol. Adv.">
        <title>Improved genomic resources and new bioinformatic workflow for the carcinogenic parasite Clonorchis sinensis: Biotechnological implications.</title>
        <authorList>
            <person name="Wang D."/>
            <person name="Korhonen P.K."/>
            <person name="Gasser R.B."/>
            <person name="Young N.D."/>
        </authorList>
    </citation>
    <scope>NUCLEOTIDE SEQUENCE [LARGE SCALE GENOMIC DNA]</scope>
    <source>
        <strain evidence="1">Cs-k2</strain>
    </source>
</reference>
<dbReference type="InParanoid" id="A0A419PG41"/>
<comment type="caution">
    <text evidence="1">The sequence shown here is derived from an EMBL/GenBank/DDBJ whole genome shotgun (WGS) entry which is preliminary data.</text>
</comment>
<keyword evidence="2" id="KW-1185">Reference proteome</keyword>
<dbReference type="EMBL" id="NIRI02000042">
    <property type="protein sequence ID" value="KAG5449319.1"/>
    <property type="molecule type" value="Genomic_DNA"/>
</dbReference>
<proteinExistence type="predicted"/>
<sequence length="181" mass="20176">MGKWIGSYGLGKLELFLDLFLVVLGGNSTGMDRGYLNPNLADFSSLWFKQTWTLKLAFYLLIARWLKWLEREFTDRKVCGSNPTSASRLPLSRLGRPDSIPALVVPSGCMAVRHRKGFTAERMGCPPPTQHAHLHWCENDITEIDGRLPLLRLGQLVIIPALVIPSGGLAARHRNGVTAER</sequence>